<evidence type="ECO:0000259" key="1">
    <source>
        <dbReference type="Pfam" id="PF07561"/>
    </source>
</evidence>
<evidence type="ECO:0000313" key="2">
    <source>
        <dbReference type="EMBL" id="PHE09894.1"/>
    </source>
</evidence>
<organism evidence="2 3">
    <name type="scientific">Bacillus toyonensis</name>
    <dbReference type="NCBI Taxonomy" id="155322"/>
    <lineage>
        <taxon>Bacteria</taxon>
        <taxon>Bacillati</taxon>
        <taxon>Bacillota</taxon>
        <taxon>Bacilli</taxon>
        <taxon>Bacillales</taxon>
        <taxon>Bacillaceae</taxon>
        <taxon>Bacillus</taxon>
        <taxon>Bacillus cereus group</taxon>
    </lineage>
</organism>
<feature type="domain" description="DUF1540" evidence="1">
    <location>
        <begin position="7"/>
        <end position="27"/>
    </location>
</feature>
<protein>
    <recommendedName>
        <fullName evidence="1">DUF1540 domain-containing protein</fullName>
    </recommendedName>
</protein>
<gene>
    <name evidence="2" type="ORF">COF62_20155</name>
</gene>
<accession>A0AAP8F1C0</accession>
<sequence length="33" mass="3813">MARDFLCEVNNCKYWNSGKKCNADAIYSLDNIL</sequence>
<dbReference type="AlphaFoldDB" id="A0AAP8F1C0"/>
<dbReference type="Pfam" id="PF07561">
    <property type="entry name" value="DUF1540"/>
    <property type="match status" value="1"/>
</dbReference>
<name>A0AAP8F1C0_9BACI</name>
<dbReference type="InterPro" id="IPR011437">
    <property type="entry name" value="DUF1540"/>
</dbReference>
<reference evidence="2 3" key="1">
    <citation type="submission" date="2017-09" db="EMBL/GenBank/DDBJ databases">
        <title>Large-scale bioinformatics analysis of Bacillus genomes uncovers conserved roles of natural products in bacterial physiology.</title>
        <authorList>
            <consortium name="Agbiome Team Llc"/>
            <person name="Bleich R.M."/>
            <person name="Grubbs K.J."/>
            <person name="Santa Maria K.C."/>
            <person name="Allen S.E."/>
            <person name="Farag S."/>
            <person name="Shank E.A."/>
            <person name="Bowers A."/>
        </authorList>
    </citation>
    <scope>NUCLEOTIDE SEQUENCE [LARGE SCALE GENOMIC DNA]</scope>
    <source>
        <strain evidence="2 3">AFS042148</strain>
    </source>
</reference>
<dbReference type="EMBL" id="NUSY01000031">
    <property type="protein sequence ID" value="PHE09894.1"/>
    <property type="molecule type" value="Genomic_DNA"/>
</dbReference>
<proteinExistence type="predicted"/>
<evidence type="ECO:0000313" key="3">
    <source>
        <dbReference type="Proteomes" id="UP000224044"/>
    </source>
</evidence>
<dbReference type="Proteomes" id="UP000224044">
    <property type="component" value="Unassembled WGS sequence"/>
</dbReference>
<comment type="caution">
    <text evidence="2">The sequence shown here is derived from an EMBL/GenBank/DDBJ whole genome shotgun (WGS) entry which is preliminary data.</text>
</comment>